<accession>A0A845PVQ2</accession>
<dbReference type="EMBL" id="JAAABJ010000337">
    <property type="protein sequence ID" value="NAW50557.1"/>
    <property type="molecule type" value="Genomic_DNA"/>
</dbReference>
<organism evidence="1 2">
    <name type="scientific">Elizabethkingia argenteiflava</name>
    <dbReference type="NCBI Taxonomy" id="2681556"/>
    <lineage>
        <taxon>Bacteria</taxon>
        <taxon>Pseudomonadati</taxon>
        <taxon>Bacteroidota</taxon>
        <taxon>Flavobacteriia</taxon>
        <taxon>Flavobacteriales</taxon>
        <taxon>Weeksellaceae</taxon>
        <taxon>Elizabethkingia</taxon>
    </lineage>
</organism>
<reference evidence="1 2" key="1">
    <citation type="submission" date="2019-11" db="EMBL/GenBank/DDBJ databases">
        <title>Characterization of Elizabethkingia argenteiflava sp. nov., isolated from inner surface of Soybean Pods.</title>
        <authorList>
            <person name="Mo S."/>
        </authorList>
    </citation>
    <scope>NUCLEOTIDE SEQUENCE [LARGE SCALE GENOMIC DNA]</scope>
    <source>
        <strain evidence="1 2">YB22</strain>
    </source>
</reference>
<sequence length="46" mass="5204">MKNCLILIRTKKGKTTPTDDAVLKSVYLALNEAAKKSTMPIQNWRL</sequence>
<proteinExistence type="predicted"/>
<name>A0A845PVQ2_9FLAO</name>
<keyword evidence="2" id="KW-1185">Reference proteome</keyword>
<dbReference type="AlphaFoldDB" id="A0A845PVQ2"/>
<gene>
    <name evidence="1" type="ORF">GNY06_03855</name>
</gene>
<dbReference type="Proteomes" id="UP000553459">
    <property type="component" value="Unassembled WGS sequence"/>
</dbReference>
<feature type="non-terminal residue" evidence="1">
    <location>
        <position position="46"/>
    </location>
</feature>
<evidence type="ECO:0000313" key="1">
    <source>
        <dbReference type="EMBL" id="NAW50557.1"/>
    </source>
</evidence>
<comment type="caution">
    <text evidence="1">The sequence shown here is derived from an EMBL/GenBank/DDBJ whole genome shotgun (WGS) entry which is preliminary data.</text>
</comment>
<evidence type="ECO:0000313" key="2">
    <source>
        <dbReference type="Proteomes" id="UP000553459"/>
    </source>
</evidence>
<protein>
    <submittedName>
        <fullName evidence="1">IS256 family transposase</fullName>
    </submittedName>
</protein>